<name>A0A9D3W8F6_9ROSI</name>
<comment type="caution">
    <text evidence="1">The sequence shown here is derived from an EMBL/GenBank/DDBJ whole genome shotgun (WGS) entry which is preliminary data.</text>
</comment>
<evidence type="ECO:0000313" key="2">
    <source>
        <dbReference type="Proteomes" id="UP000828251"/>
    </source>
</evidence>
<feature type="non-terminal residue" evidence="1">
    <location>
        <position position="66"/>
    </location>
</feature>
<dbReference type="AlphaFoldDB" id="A0A9D3W8F6"/>
<organism evidence="1 2">
    <name type="scientific">Gossypium stocksii</name>
    <dbReference type="NCBI Taxonomy" id="47602"/>
    <lineage>
        <taxon>Eukaryota</taxon>
        <taxon>Viridiplantae</taxon>
        <taxon>Streptophyta</taxon>
        <taxon>Embryophyta</taxon>
        <taxon>Tracheophyta</taxon>
        <taxon>Spermatophyta</taxon>
        <taxon>Magnoliopsida</taxon>
        <taxon>eudicotyledons</taxon>
        <taxon>Gunneridae</taxon>
        <taxon>Pentapetalae</taxon>
        <taxon>rosids</taxon>
        <taxon>malvids</taxon>
        <taxon>Malvales</taxon>
        <taxon>Malvaceae</taxon>
        <taxon>Malvoideae</taxon>
        <taxon>Gossypium</taxon>
    </lineage>
</organism>
<sequence length="66" mass="7668">GDFNVTLLPEESYTFDGTQACTNDIRDSSKVVNGLRILDHAFFRLEYTQSNCKHDRYLLRKLDNVL</sequence>
<reference evidence="1 2" key="1">
    <citation type="journal article" date="2021" name="Plant Biotechnol. J.">
        <title>Multi-omics assisted identification of the key and species-specific regulatory components of drought-tolerant mechanisms in Gossypium stocksii.</title>
        <authorList>
            <person name="Yu D."/>
            <person name="Ke L."/>
            <person name="Zhang D."/>
            <person name="Wu Y."/>
            <person name="Sun Y."/>
            <person name="Mei J."/>
            <person name="Sun J."/>
            <person name="Sun Y."/>
        </authorList>
    </citation>
    <scope>NUCLEOTIDE SEQUENCE [LARGE SCALE GENOMIC DNA]</scope>
    <source>
        <strain evidence="2">cv. E1</strain>
        <tissue evidence="1">Leaf</tissue>
    </source>
</reference>
<proteinExistence type="predicted"/>
<accession>A0A9D3W8F6</accession>
<dbReference type="EMBL" id="JAIQCV010000003">
    <property type="protein sequence ID" value="KAH1115071.1"/>
    <property type="molecule type" value="Genomic_DNA"/>
</dbReference>
<dbReference type="Proteomes" id="UP000828251">
    <property type="component" value="Unassembled WGS sequence"/>
</dbReference>
<keyword evidence="2" id="KW-1185">Reference proteome</keyword>
<protein>
    <submittedName>
        <fullName evidence="1">Uncharacterized protein</fullName>
    </submittedName>
</protein>
<gene>
    <name evidence="1" type="ORF">J1N35_008449</name>
</gene>
<evidence type="ECO:0000313" key="1">
    <source>
        <dbReference type="EMBL" id="KAH1115071.1"/>
    </source>
</evidence>
<feature type="non-terminal residue" evidence="1">
    <location>
        <position position="1"/>
    </location>
</feature>